<organism evidence="2 3">
    <name type="scientific">Collimonas pratensis</name>
    <dbReference type="NCBI Taxonomy" id="279113"/>
    <lineage>
        <taxon>Bacteria</taxon>
        <taxon>Pseudomonadati</taxon>
        <taxon>Pseudomonadota</taxon>
        <taxon>Betaproteobacteria</taxon>
        <taxon>Burkholderiales</taxon>
        <taxon>Oxalobacteraceae</taxon>
        <taxon>Collimonas</taxon>
    </lineage>
</organism>
<proteinExistence type="predicted"/>
<sequence>MIAAFPVVTRSLLQRVLAILASELPLAGDPLNVNVPIGDLGADSLSALSLQYEIEEAIGIAFLDGEDFTPDLTAIQIYDRVAAKVGAA</sequence>
<keyword evidence="3" id="KW-1185">Reference proteome</keyword>
<protein>
    <submittedName>
        <fullName evidence="2">Phosphopantetheine attachment site family protein</fullName>
    </submittedName>
</protein>
<gene>
    <name evidence="2" type="ORF">CPter291_3280</name>
</gene>
<dbReference type="EMBL" id="CP013236">
    <property type="protein sequence ID" value="AMP15517.1"/>
    <property type="molecule type" value="Genomic_DNA"/>
</dbReference>
<evidence type="ECO:0000313" key="2">
    <source>
        <dbReference type="EMBL" id="AMP15517.1"/>
    </source>
</evidence>
<feature type="domain" description="Carrier" evidence="1">
    <location>
        <begin position="7"/>
        <end position="85"/>
    </location>
</feature>
<dbReference type="Pfam" id="PF00550">
    <property type="entry name" value="PP-binding"/>
    <property type="match status" value="1"/>
</dbReference>
<dbReference type="InterPro" id="IPR036736">
    <property type="entry name" value="ACP-like_sf"/>
</dbReference>
<evidence type="ECO:0000313" key="3">
    <source>
        <dbReference type="Proteomes" id="UP000074914"/>
    </source>
</evidence>
<reference evidence="2 3" key="1">
    <citation type="submission" date="2015-11" db="EMBL/GenBank/DDBJ databases">
        <title>Exploring the genomic traits of fungus-feeding bacterial genus Collimonas.</title>
        <authorList>
            <person name="Song C."/>
            <person name="Schmidt R."/>
            <person name="de Jager V."/>
            <person name="Krzyzanowska D."/>
            <person name="Jongedijk E."/>
            <person name="Cankar K."/>
            <person name="Beekwilder J."/>
            <person name="van Veen A."/>
            <person name="de Boer W."/>
            <person name="van Veen J.A."/>
            <person name="Garbeva P."/>
        </authorList>
    </citation>
    <scope>NUCLEOTIDE SEQUENCE [LARGE SCALE GENOMIC DNA]</scope>
    <source>
        <strain evidence="2 3">Ter291</strain>
    </source>
</reference>
<dbReference type="PROSITE" id="PS50075">
    <property type="entry name" value="CARRIER"/>
    <property type="match status" value="1"/>
</dbReference>
<name>A0ABM5Z8T6_9BURK</name>
<dbReference type="RefSeq" id="WP_062116748.1">
    <property type="nucleotide sequence ID" value="NZ_CP013236.1"/>
</dbReference>
<dbReference type="SUPFAM" id="SSF47336">
    <property type="entry name" value="ACP-like"/>
    <property type="match status" value="1"/>
</dbReference>
<dbReference type="Proteomes" id="UP000074914">
    <property type="component" value="Chromosome"/>
</dbReference>
<dbReference type="Gene3D" id="1.10.1200.10">
    <property type="entry name" value="ACP-like"/>
    <property type="match status" value="1"/>
</dbReference>
<evidence type="ECO:0000259" key="1">
    <source>
        <dbReference type="PROSITE" id="PS50075"/>
    </source>
</evidence>
<accession>A0ABM5Z8T6</accession>
<dbReference type="InterPro" id="IPR009081">
    <property type="entry name" value="PP-bd_ACP"/>
</dbReference>